<protein>
    <submittedName>
        <fullName evidence="1">Uncharacterized protein</fullName>
    </submittedName>
</protein>
<organism evidence="1">
    <name type="scientific">Anguilla anguilla</name>
    <name type="common">European freshwater eel</name>
    <name type="synonym">Muraena anguilla</name>
    <dbReference type="NCBI Taxonomy" id="7936"/>
    <lineage>
        <taxon>Eukaryota</taxon>
        <taxon>Metazoa</taxon>
        <taxon>Chordata</taxon>
        <taxon>Craniata</taxon>
        <taxon>Vertebrata</taxon>
        <taxon>Euteleostomi</taxon>
        <taxon>Actinopterygii</taxon>
        <taxon>Neopterygii</taxon>
        <taxon>Teleostei</taxon>
        <taxon>Anguilliformes</taxon>
        <taxon>Anguillidae</taxon>
        <taxon>Anguilla</taxon>
    </lineage>
</organism>
<dbReference type="AlphaFoldDB" id="A0A0E9RQU8"/>
<sequence>MGMVLYCYSLLMFSYHCLPRPAQTISTTAGASCSWTLSRNHRRTGMTLYLLEQRGALPRER</sequence>
<accession>A0A0E9RQU8</accession>
<reference evidence="1" key="1">
    <citation type="submission" date="2014-11" db="EMBL/GenBank/DDBJ databases">
        <authorList>
            <person name="Amaro Gonzalez C."/>
        </authorList>
    </citation>
    <scope>NUCLEOTIDE SEQUENCE</scope>
</reference>
<proteinExistence type="predicted"/>
<dbReference type="EMBL" id="GBXM01077016">
    <property type="protein sequence ID" value="JAH31561.1"/>
    <property type="molecule type" value="Transcribed_RNA"/>
</dbReference>
<reference evidence="1" key="2">
    <citation type="journal article" date="2015" name="Fish Shellfish Immunol.">
        <title>Early steps in the European eel (Anguilla anguilla)-Vibrio vulnificus interaction in the gills: Role of the RtxA13 toxin.</title>
        <authorList>
            <person name="Callol A."/>
            <person name="Pajuelo D."/>
            <person name="Ebbesson L."/>
            <person name="Teles M."/>
            <person name="MacKenzie S."/>
            <person name="Amaro C."/>
        </authorList>
    </citation>
    <scope>NUCLEOTIDE SEQUENCE</scope>
</reference>
<evidence type="ECO:0000313" key="1">
    <source>
        <dbReference type="EMBL" id="JAH31561.1"/>
    </source>
</evidence>
<name>A0A0E9RQU8_ANGAN</name>